<gene>
    <name evidence="1" type="ORF">Patl1_15333</name>
</gene>
<name>A0ACC1B5L4_9ROSI</name>
<dbReference type="EMBL" id="CM047902">
    <property type="protein sequence ID" value="KAJ0094177.1"/>
    <property type="molecule type" value="Genomic_DNA"/>
</dbReference>
<reference evidence="2" key="1">
    <citation type="journal article" date="2023" name="G3 (Bethesda)">
        <title>Genome assembly and association tests identify interacting loci associated with vigor, precocity, and sex in interspecific pistachio rootstocks.</title>
        <authorList>
            <person name="Palmer W."/>
            <person name="Jacygrad E."/>
            <person name="Sagayaradj S."/>
            <person name="Cavanaugh K."/>
            <person name="Han R."/>
            <person name="Bertier L."/>
            <person name="Beede B."/>
            <person name="Kafkas S."/>
            <person name="Golino D."/>
            <person name="Preece J."/>
            <person name="Michelmore R."/>
        </authorList>
    </citation>
    <scope>NUCLEOTIDE SEQUENCE [LARGE SCALE GENOMIC DNA]</scope>
</reference>
<evidence type="ECO:0000313" key="1">
    <source>
        <dbReference type="EMBL" id="KAJ0094177.1"/>
    </source>
</evidence>
<keyword evidence="2" id="KW-1185">Reference proteome</keyword>
<comment type="caution">
    <text evidence="1">The sequence shown here is derived from an EMBL/GenBank/DDBJ whole genome shotgun (WGS) entry which is preliminary data.</text>
</comment>
<protein>
    <submittedName>
        <fullName evidence="1">Uncharacterized protein</fullName>
    </submittedName>
</protein>
<organism evidence="1 2">
    <name type="scientific">Pistacia atlantica</name>
    <dbReference type="NCBI Taxonomy" id="434234"/>
    <lineage>
        <taxon>Eukaryota</taxon>
        <taxon>Viridiplantae</taxon>
        <taxon>Streptophyta</taxon>
        <taxon>Embryophyta</taxon>
        <taxon>Tracheophyta</taxon>
        <taxon>Spermatophyta</taxon>
        <taxon>Magnoliopsida</taxon>
        <taxon>eudicotyledons</taxon>
        <taxon>Gunneridae</taxon>
        <taxon>Pentapetalae</taxon>
        <taxon>rosids</taxon>
        <taxon>malvids</taxon>
        <taxon>Sapindales</taxon>
        <taxon>Anacardiaceae</taxon>
        <taxon>Pistacia</taxon>
    </lineage>
</organism>
<proteinExistence type="predicted"/>
<evidence type="ECO:0000313" key="2">
    <source>
        <dbReference type="Proteomes" id="UP001164250"/>
    </source>
</evidence>
<sequence>MSSIFEIGKVRLRFAPEPSGYLHIGYSKARLLNRYFAHRHWGSSMKKLPILDYFPRSMEMALIRWGKANVDDTPLRSSEYYDCSAQYHRIREDMGVKKVHIYEFSWLNMVYALLGKRKLVWFVQNGRLMGGMILVFQLFKELCEGFEEREDFLDVLNTCTKIEIPVGEFKYAESKCVEVLH</sequence>
<accession>A0ACC1B5L4</accession>
<dbReference type="Proteomes" id="UP001164250">
    <property type="component" value="Chromosome 6"/>
</dbReference>